<feature type="active site" evidence="8">
    <location>
        <position position="140"/>
    </location>
</feature>
<accession>A0A2W5K7M5</accession>
<dbReference type="GO" id="GO:0042744">
    <property type="term" value="P:hydrogen peroxide catabolic process"/>
    <property type="evidence" value="ECO:0007669"/>
    <property type="project" value="UniProtKB-KW"/>
</dbReference>
<feature type="compositionally biased region" description="Basic and acidic residues" evidence="11">
    <location>
        <begin position="1"/>
        <end position="11"/>
    </location>
</feature>
<dbReference type="PROSITE" id="PS00438">
    <property type="entry name" value="CATALASE_2"/>
    <property type="match status" value="1"/>
</dbReference>
<keyword evidence="5 10" id="KW-0560">Oxidoreductase</keyword>
<dbReference type="GO" id="GO:0005737">
    <property type="term" value="C:cytoplasm"/>
    <property type="evidence" value="ECO:0007669"/>
    <property type="project" value="TreeGrafter"/>
</dbReference>
<dbReference type="PROSITE" id="PS00437">
    <property type="entry name" value="CATALASE_1"/>
    <property type="match status" value="1"/>
</dbReference>
<dbReference type="InterPro" id="IPR011614">
    <property type="entry name" value="Catalase_core"/>
</dbReference>
<dbReference type="AlphaFoldDB" id="A0A2W5K7M5"/>
<evidence type="ECO:0000313" key="13">
    <source>
        <dbReference type="EMBL" id="PZP88472.1"/>
    </source>
</evidence>
<dbReference type="FunFam" id="2.40.180.10:FF:000001">
    <property type="entry name" value="Catalase"/>
    <property type="match status" value="1"/>
</dbReference>
<dbReference type="GO" id="GO:0042542">
    <property type="term" value="P:response to hydrogen peroxide"/>
    <property type="evidence" value="ECO:0007669"/>
    <property type="project" value="TreeGrafter"/>
</dbReference>
<evidence type="ECO:0000256" key="2">
    <source>
        <dbReference type="ARBA" id="ARBA00022559"/>
    </source>
</evidence>
<evidence type="ECO:0000256" key="4">
    <source>
        <dbReference type="ARBA" id="ARBA00022723"/>
    </source>
</evidence>
<keyword evidence="3 9" id="KW-0349">Heme</keyword>
<reference evidence="13 14" key="1">
    <citation type="submission" date="2017-08" db="EMBL/GenBank/DDBJ databases">
        <title>Infants hospitalized years apart are colonized by the same room-sourced microbial strains.</title>
        <authorList>
            <person name="Brooks B."/>
            <person name="Olm M.R."/>
            <person name="Firek B.A."/>
            <person name="Baker R."/>
            <person name="Thomas B.C."/>
            <person name="Morowitz M.J."/>
            <person name="Banfield J.F."/>
        </authorList>
    </citation>
    <scope>NUCLEOTIDE SEQUENCE [LARGE SCALE GENOMIC DNA]</scope>
    <source>
        <strain evidence="13">S2_006_000_R1_57</strain>
    </source>
</reference>
<dbReference type="SMART" id="SM01060">
    <property type="entry name" value="Catalase"/>
    <property type="match status" value="1"/>
</dbReference>
<dbReference type="PIRSF" id="PIRSF038928">
    <property type="entry name" value="Catalase_clade1-3"/>
    <property type="match status" value="1"/>
</dbReference>
<dbReference type="SUPFAM" id="SSF56634">
    <property type="entry name" value="Heme-dependent catalase-like"/>
    <property type="match status" value="1"/>
</dbReference>
<comment type="catalytic activity">
    <reaction evidence="10">
        <text>2 H2O2 = O2 + 2 H2O</text>
        <dbReference type="Rhea" id="RHEA:20309"/>
        <dbReference type="ChEBI" id="CHEBI:15377"/>
        <dbReference type="ChEBI" id="CHEBI:15379"/>
        <dbReference type="ChEBI" id="CHEBI:16240"/>
        <dbReference type="EC" id="1.11.1.6"/>
    </reaction>
</comment>
<feature type="domain" description="Catalase core" evidence="12">
    <location>
        <begin position="21"/>
        <end position="404"/>
    </location>
</feature>
<feature type="active site" evidence="8">
    <location>
        <position position="68"/>
    </location>
</feature>
<dbReference type="Pfam" id="PF00199">
    <property type="entry name" value="Catalase"/>
    <property type="match status" value="1"/>
</dbReference>
<dbReference type="InterPro" id="IPR024708">
    <property type="entry name" value="Catalase_AS"/>
</dbReference>
<dbReference type="Pfam" id="PF06628">
    <property type="entry name" value="Catalase-rel"/>
    <property type="match status" value="1"/>
</dbReference>
<keyword evidence="2 10" id="KW-0575">Peroxidase</keyword>
<evidence type="ECO:0000256" key="8">
    <source>
        <dbReference type="PIRSR" id="PIRSR038928-1"/>
    </source>
</evidence>
<comment type="cofactor">
    <cofactor evidence="9">
        <name>heme</name>
        <dbReference type="ChEBI" id="CHEBI:30413"/>
    </cofactor>
</comment>
<keyword evidence="4 9" id="KW-0479">Metal-binding</keyword>
<evidence type="ECO:0000256" key="9">
    <source>
        <dbReference type="PIRSR" id="PIRSR038928-2"/>
    </source>
</evidence>
<comment type="caution">
    <text evidence="13">The sequence shown here is derived from an EMBL/GenBank/DDBJ whole genome shotgun (WGS) entry which is preliminary data.</text>
</comment>
<dbReference type="PRINTS" id="PR00067">
    <property type="entry name" value="CATALASE"/>
</dbReference>
<feature type="binding site" description="axial binding residue" evidence="9">
    <location>
        <position position="350"/>
    </location>
    <ligand>
        <name>heme</name>
        <dbReference type="ChEBI" id="CHEBI:30413"/>
    </ligand>
    <ligandPart>
        <name>Fe</name>
        <dbReference type="ChEBI" id="CHEBI:18248"/>
    </ligandPart>
</feature>
<keyword evidence="6 9" id="KW-0408">Iron</keyword>
<dbReference type="EC" id="1.11.1.6" evidence="10"/>
<protein>
    <recommendedName>
        <fullName evidence="10">Catalase</fullName>
        <ecNumber evidence="10">1.11.1.6</ecNumber>
    </recommendedName>
</protein>
<organism evidence="13 14">
    <name type="scientific">Lawsonella clevelandensis</name>
    <dbReference type="NCBI Taxonomy" id="1528099"/>
    <lineage>
        <taxon>Bacteria</taxon>
        <taxon>Bacillati</taxon>
        <taxon>Actinomycetota</taxon>
        <taxon>Actinomycetes</taxon>
        <taxon>Mycobacteriales</taxon>
        <taxon>Lawsonellaceae</taxon>
        <taxon>Lawsonella</taxon>
    </lineage>
</organism>
<keyword evidence="7 10" id="KW-0376">Hydrogen peroxide</keyword>
<feature type="region of interest" description="Disordered" evidence="11">
    <location>
        <begin position="381"/>
        <end position="421"/>
    </location>
</feature>
<dbReference type="EMBL" id="QFOZ01000011">
    <property type="protein sequence ID" value="PZP88472.1"/>
    <property type="molecule type" value="Genomic_DNA"/>
</dbReference>
<evidence type="ECO:0000256" key="1">
    <source>
        <dbReference type="ARBA" id="ARBA00005329"/>
    </source>
</evidence>
<evidence type="ECO:0000313" key="14">
    <source>
        <dbReference type="Proteomes" id="UP000248606"/>
    </source>
</evidence>
<evidence type="ECO:0000256" key="10">
    <source>
        <dbReference type="RuleBase" id="RU000498"/>
    </source>
</evidence>
<sequence length="500" mass="56546">MTNENPIERGLRPVPHNAATTTNAGAPIASDDFSLQQGEQGYIGLHDVGLVDKLAHFDRERTPERVVHAKGAGAFGVFEVTEDVSAYTAADFLQPGKKTPVLARFSTVAGEKGAPDTQRDPRGFALKFYTEEGNYDMVGNNTPVFFIRDAIKFPDFIHSQKRTPDTDLQSFQMRWDFWTLTPESAHQVAWLFGDRGLPSSYREMDGFSSHTYQWINAKGERFWVKYHFKTDQGIGYLPQAEADRLAGSDPEYHRRDLYQYIKDGDYPSWTLKMQIMPEAEAESYKVNPFDITKTWSQKDYPLIPVGKLTLNQLPKNFHVQVEQAAFSPSNLVRGIGFSPDKMLLGRVFSYPDTQRHRLGANFEQLPPNRPVADVNNYSHQGPAAMEFNDPSVPPYVPNSGNGPTAQPEKSPADLGRWEPHGNDLYRGVPVRHDDDDYWTQPHILVREVMDDPQRERLISNVVGTLGGVTEPVLSRVFEYWKNIDAEVGAAIEKGYKEMMK</sequence>
<dbReference type="InterPro" id="IPR024711">
    <property type="entry name" value="Catalase_clade1/3"/>
</dbReference>
<feature type="region of interest" description="Disordered" evidence="11">
    <location>
        <begin position="1"/>
        <end position="25"/>
    </location>
</feature>
<evidence type="ECO:0000256" key="5">
    <source>
        <dbReference type="ARBA" id="ARBA00023002"/>
    </source>
</evidence>
<dbReference type="InterPro" id="IPR002226">
    <property type="entry name" value="Catalase_haem_BS"/>
</dbReference>
<evidence type="ECO:0000256" key="11">
    <source>
        <dbReference type="SAM" id="MobiDB-lite"/>
    </source>
</evidence>
<dbReference type="GO" id="GO:0020037">
    <property type="term" value="F:heme binding"/>
    <property type="evidence" value="ECO:0007669"/>
    <property type="project" value="InterPro"/>
</dbReference>
<dbReference type="GO" id="GO:0046872">
    <property type="term" value="F:metal ion binding"/>
    <property type="evidence" value="ECO:0007669"/>
    <property type="project" value="UniProtKB-KW"/>
</dbReference>
<dbReference type="PROSITE" id="PS51402">
    <property type="entry name" value="CATALASE_3"/>
    <property type="match status" value="1"/>
</dbReference>
<dbReference type="GO" id="GO:0004096">
    <property type="term" value="F:catalase activity"/>
    <property type="evidence" value="ECO:0007669"/>
    <property type="project" value="UniProtKB-EC"/>
</dbReference>
<evidence type="ECO:0000259" key="12">
    <source>
        <dbReference type="SMART" id="SM01060"/>
    </source>
</evidence>
<evidence type="ECO:0000256" key="7">
    <source>
        <dbReference type="ARBA" id="ARBA00023324"/>
    </source>
</evidence>
<dbReference type="Proteomes" id="UP000248606">
    <property type="component" value="Unassembled WGS sequence"/>
</dbReference>
<dbReference type="PANTHER" id="PTHR11465:SF9">
    <property type="entry name" value="CATALASE"/>
    <property type="match status" value="1"/>
</dbReference>
<evidence type="ECO:0000256" key="6">
    <source>
        <dbReference type="ARBA" id="ARBA00023004"/>
    </source>
</evidence>
<name>A0A2W5K7M5_9ACTN</name>
<dbReference type="InterPro" id="IPR020835">
    <property type="entry name" value="Catalase_sf"/>
</dbReference>
<comment type="similarity">
    <text evidence="1 10">Belongs to the catalase family.</text>
</comment>
<gene>
    <name evidence="13" type="ORF">DI579_06290</name>
</gene>
<dbReference type="RefSeq" id="WP_303678942.1">
    <property type="nucleotide sequence ID" value="NZ_QFOZ01000011.1"/>
</dbReference>
<dbReference type="PANTHER" id="PTHR11465">
    <property type="entry name" value="CATALASE"/>
    <property type="match status" value="1"/>
</dbReference>
<dbReference type="InterPro" id="IPR018028">
    <property type="entry name" value="Catalase"/>
</dbReference>
<dbReference type="Gene3D" id="2.40.180.10">
    <property type="entry name" value="Catalase core domain"/>
    <property type="match status" value="1"/>
</dbReference>
<evidence type="ECO:0000256" key="3">
    <source>
        <dbReference type="ARBA" id="ARBA00022617"/>
    </source>
</evidence>
<proteinExistence type="inferred from homology"/>
<dbReference type="InterPro" id="IPR010582">
    <property type="entry name" value="Catalase_immune_responsive"/>
</dbReference>